<comment type="caution">
    <text evidence="1">The sequence shown here is derived from an EMBL/GenBank/DDBJ whole genome shotgun (WGS) entry which is preliminary data.</text>
</comment>
<dbReference type="GO" id="GO:0008990">
    <property type="term" value="F:rRNA (guanine-N2-)-methyltransferase activity"/>
    <property type="evidence" value="ECO:0007669"/>
    <property type="project" value="InterPro"/>
</dbReference>
<evidence type="ECO:0008006" key="3">
    <source>
        <dbReference type="Google" id="ProtNLM"/>
    </source>
</evidence>
<dbReference type="AlphaFoldDB" id="A0A5C6W5W6"/>
<reference evidence="1 2" key="1">
    <citation type="journal article" date="2005" name="Int. J. Syst. Evol. Microbiol.">
        <title>Bacillus litoralis sp. nov., isolated from a tidal flat of the Yellow Sea in Korea.</title>
        <authorList>
            <person name="Yoon J.H."/>
            <person name="Oh T.K."/>
        </authorList>
    </citation>
    <scope>NUCLEOTIDE SEQUENCE [LARGE SCALE GENOMIC DNA]</scope>
    <source>
        <strain evidence="1 2">SW-211</strain>
    </source>
</reference>
<dbReference type="Pfam" id="PF04445">
    <property type="entry name" value="SAM_MT"/>
    <property type="match status" value="1"/>
</dbReference>
<dbReference type="EMBL" id="VOQF01000001">
    <property type="protein sequence ID" value="TXC93201.1"/>
    <property type="molecule type" value="Genomic_DNA"/>
</dbReference>
<dbReference type="Proteomes" id="UP000321363">
    <property type="component" value="Unassembled WGS sequence"/>
</dbReference>
<dbReference type="PANTHER" id="PTHR36112:SF1">
    <property type="entry name" value="RIBOSOMAL RNA SMALL SUBUNIT METHYLTRANSFERASE J"/>
    <property type="match status" value="1"/>
</dbReference>
<accession>A0A5C6W5W6</accession>
<organism evidence="1 2">
    <name type="scientific">Metabacillus litoralis</name>
    <dbReference type="NCBI Taxonomy" id="152268"/>
    <lineage>
        <taxon>Bacteria</taxon>
        <taxon>Bacillati</taxon>
        <taxon>Bacillota</taxon>
        <taxon>Bacilli</taxon>
        <taxon>Bacillales</taxon>
        <taxon>Bacillaceae</taxon>
        <taxon>Metabacillus</taxon>
    </lineage>
</organism>
<protein>
    <recommendedName>
        <fullName evidence="3">Protein-L-IsoD(D-D) O-methyltransferase</fullName>
    </recommendedName>
</protein>
<evidence type="ECO:0000313" key="2">
    <source>
        <dbReference type="Proteomes" id="UP000321363"/>
    </source>
</evidence>
<dbReference type="Gene3D" id="3.40.50.150">
    <property type="entry name" value="Vaccinia Virus protein VP39"/>
    <property type="match status" value="1"/>
</dbReference>
<dbReference type="RefSeq" id="WP_146946060.1">
    <property type="nucleotide sequence ID" value="NZ_VOQF01000001.1"/>
</dbReference>
<dbReference type="InterPro" id="IPR007536">
    <property type="entry name" value="16SrRNA_methylTrfase_J"/>
</dbReference>
<dbReference type="InterPro" id="IPR029063">
    <property type="entry name" value="SAM-dependent_MTases_sf"/>
</dbReference>
<keyword evidence="2" id="KW-1185">Reference proteome</keyword>
<dbReference type="SUPFAM" id="SSF53335">
    <property type="entry name" value="S-adenosyl-L-methionine-dependent methyltransferases"/>
    <property type="match status" value="1"/>
</dbReference>
<evidence type="ECO:0000313" key="1">
    <source>
        <dbReference type="EMBL" id="TXC93201.1"/>
    </source>
</evidence>
<sequence length="259" mass="29455">MIVTTSSRPDNQLIHTAKEAANYLNSSFIMRNKQAIEVMKTSLNDNILVFGKNRIELHVVKNKDPLFFHPNSAMFRLKRLIRGESDTFLEACQLKSGDSFLDCTLGLASDSIIASYRVGEEGYIQGIEASKNIAYIVKMGLTSWNTDLTELNEAMKRIRVISTDHLAYLKTCEDKSFDIVYFDPMFEESIEESVGLSPLKSVAVYKELGKEAIEEAKRVAKKRVVLKDHWKSSRFEEHGFLVSIRKSAKFHYGVIEISE</sequence>
<dbReference type="PANTHER" id="PTHR36112">
    <property type="entry name" value="RIBOSOMAL RNA SMALL SUBUNIT METHYLTRANSFERASE J"/>
    <property type="match status" value="1"/>
</dbReference>
<gene>
    <name evidence="1" type="ORF">FS935_03130</name>
</gene>
<name>A0A5C6W5W6_9BACI</name>
<dbReference type="OrthoDB" id="1653798at2"/>
<proteinExistence type="predicted"/>